<dbReference type="InterPro" id="IPR052184">
    <property type="entry name" value="SDR_enzymes"/>
</dbReference>
<name>A0ABV5KRP4_9BACL</name>
<dbReference type="Gene3D" id="3.40.50.720">
    <property type="entry name" value="NAD(P)-binding Rossmann-like Domain"/>
    <property type="match status" value="1"/>
</dbReference>
<dbReference type="PANTHER" id="PTHR45458:SF1">
    <property type="entry name" value="SHORT CHAIN DEHYDROGENASE"/>
    <property type="match status" value="1"/>
</dbReference>
<gene>
    <name evidence="2" type="ORF">ACFFSY_15245</name>
</gene>
<dbReference type="Proteomes" id="UP001589747">
    <property type="component" value="Unassembled WGS sequence"/>
</dbReference>
<dbReference type="PRINTS" id="PR00081">
    <property type="entry name" value="GDHRDH"/>
</dbReference>
<sequence length="232" mass="24509">MKIAITGASRGLGFELAAAAAMRGHTVYAGIRNMGDASRYGELDPQVRDRIIPIELNVASRESIASFAGVLASREETLDGIVNNAAILLGREDGIESLDPDALSASLTTNLVGPVLIAQALMPLLRGAKMPSILNISSEAGAYASVYAGDYPYGLSKSALTYFTEKLRMELGPQGFQVLAIHPGWIRTDMGGEQAPGDPSATASSIIGLLERARPLQVKRGFVDARGQELPI</sequence>
<dbReference type="SUPFAM" id="SSF51735">
    <property type="entry name" value="NAD(P)-binding Rossmann-fold domains"/>
    <property type="match status" value="1"/>
</dbReference>
<comment type="caution">
    <text evidence="2">The sequence shown here is derived from an EMBL/GenBank/DDBJ whole genome shotgun (WGS) entry which is preliminary data.</text>
</comment>
<dbReference type="EMBL" id="JBHMDO010000024">
    <property type="protein sequence ID" value="MFB9327281.1"/>
    <property type="molecule type" value="Genomic_DNA"/>
</dbReference>
<dbReference type="PANTHER" id="PTHR45458">
    <property type="entry name" value="SHORT-CHAIN DEHYDROGENASE/REDUCTASE SDR"/>
    <property type="match status" value="1"/>
</dbReference>
<evidence type="ECO:0000313" key="2">
    <source>
        <dbReference type="EMBL" id="MFB9327281.1"/>
    </source>
</evidence>
<dbReference type="Pfam" id="PF00106">
    <property type="entry name" value="adh_short"/>
    <property type="match status" value="1"/>
</dbReference>
<protein>
    <submittedName>
        <fullName evidence="2">SDR family NAD(P)-dependent oxidoreductase</fullName>
    </submittedName>
</protein>
<dbReference type="InterPro" id="IPR002347">
    <property type="entry name" value="SDR_fam"/>
</dbReference>
<comment type="similarity">
    <text evidence="1">Belongs to the short-chain dehydrogenases/reductases (SDR) family.</text>
</comment>
<proteinExistence type="inferred from homology"/>
<evidence type="ECO:0000313" key="3">
    <source>
        <dbReference type="Proteomes" id="UP001589747"/>
    </source>
</evidence>
<organism evidence="2 3">
    <name type="scientific">Paenibacillus aurantiacus</name>
    <dbReference type="NCBI Taxonomy" id="1936118"/>
    <lineage>
        <taxon>Bacteria</taxon>
        <taxon>Bacillati</taxon>
        <taxon>Bacillota</taxon>
        <taxon>Bacilli</taxon>
        <taxon>Bacillales</taxon>
        <taxon>Paenibacillaceae</taxon>
        <taxon>Paenibacillus</taxon>
    </lineage>
</organism>
<accession>A0ABV5KRP4</accession>
<reference evidence="2 3" key="1">
    <citation type="submission" date="2024-09" db="EMBL/GenBank/DDBJ databases">
        <authorList>
            <person name="Sun Q."/>
            <person name="Mori K."/>
        </authorList>
    </citation>
    <scope>NUCLEOTIDE SEQUENCE [LARGE SCALE GENOMIC DNA]</scope>
    <source>
        <strain evidence="2 3">TISTR 2452</strain>
    </source>
</reference>
<dbReference type="RefSeq" id="WP_377495410.1">
    <property type="nucleotide sequence ID" value="NZ_JBHMDO010000024.1"/>
</dbReference>
<dbReference type="PRINTS" id="PR00080">
    <property type="entry name" value="SDRFAMILY"/>
</dbReference>
<evidence type="ECO:0000256" key="1">
    <source>
        <dbReference type="RuleBase" id="RU000363"/>
    </source>
</evidence>
<dbReference type="InterPro" id="IPR036291">
    <property type="entry name" value="NAD(P)-bd_dom_sf"/>
</dbReference>
<keyword evidence="3" id="KW-1185">Reference proteome</keyword>